<evidence type="ECO:0000313" key="2">
    <source>
        <dbReference type="EMBL" id="ODN65690.1"/>
    </source>
</evidence>
<reference evidence="2 3" key="1">
    <citation type="submission" date="2016-07" db="EMBL/GenBank/DDBJ databases">
        <title>Draft Genome Sequence of Methylophaga muralis Bur 1.</title>
        <authorList>
            <person name="Vasilenko O.V."/>
            <person name="Doronina N.V."/>
            <person name="Shmareva M.N."/>
            <person name="Tarlachkov S.V."/>
            <person name="Mustakhimov I."/>
            <person name="Trotsenko Y.A."/>
        </authorList>
    </citation>
    <scope>NUCLEOTIDE SEQUENCE [LARGE SCALE GENOMIC DNA]</scope>
    <source>
        <strain evidence="2 3">Bur 1</strain>
    </source>
</reference>
<sequence>MTSEQYELNLTPVKHTAPEGIEMGVMADGSPYLGARGLALLCGVAPSNIITLVKEWETLRDKPRGRAIERIIKAQDGDVSKLYIPIQVDGVNYHAINDINCMAILEYYAFDSQSPSVKARDNYRLLAKQTLKKFIYEQTGYRPSDDLPRYWKVFHERVSLNDIPSGYFSVFREIANLLVTAIQKGVPLDEKTVPDISVGLVWAKHWKDNGLEEGYGQRIRHIHKFPDDFPQIDPKAWIYPVEALGEFRKWLDDVYISEKFQTYLNGKAKSGQLGSVNIEALVNAVQPHRLDSSNQS</sequence>
<dbReference type="RefSeq" id="WP_069296912.1">
    <property type="nucleotide sequence ID" value="NZ_MCRI01000045.1"/>
</dbReference>
<accession>A0A1E3GNT6</accession>
<dbReference type="EMBL" id="MCRI01000045">
    <property type="protein sequence ID" value="ODN65690.1"/>
    <property type="molecule type" value="Genomic_DNA"/>
</dbReference>
<dbReference type="Proteomes" id="UP000094379">
    <property type="component" value="Unassembled WGS sequence"/>
</dbReference>
<name>A0A1E3GNT6_9GAMM</name>
<dbReference type="AlphaFoldDB" id="A0A1E3GNT6"/>
<feature type="domain" description="BstA-like C-terminal" evidence="1">
    <location>
        <begin position="151"/>
        <end position="269"/>
    </location>
</feature>
<evidence type="ECO:0000259" key="1">
    <source>
        <dbReference type="Pfam" id="PF26567"/>
    </source>
</evidence>
<keyword evidence="3" id="KW-1185">Reference proteome</keyword>
<proteinExistence type="predicted"/>
<dbReference type="PATRIC" id="fig|291169.3.peg.2560"/>
<protein>
    <recommendedName>
        <fullName evidence="1">BstA-like C-terminal domain-containing protein</fullName>
    </recommendedName>
</protein>
<gene>
    <name evidence="2" type="ORF">A9E74_02536</name>
</gene>
<organism evidence="2 3">
    <name type="scientific">Methylophaga muralis</name>
    <dbReference type="NCBI Taxonomy" id="291169"/>
    <lineage>
        <taxon>Bacteria</taxon>
        <taxon>Pseudomonadati</taxon>
        <taxon>Pseudomonadota</taxon>
        <taxon>Gammaproteobacteria</taxon>
        <taxon>Thiotrichales</taxon>
        <taxon>Piscirickettsiaceae</taxon>
        <taxon>Methylophaga</taxon>
    </lineage>
</organism>
<evidence type="ECO:0000313" key="3">
    <source>
        <dbReference type="Proteomes" id="UP000094379"/>
    </source>
</evidence>
<dbReference type="STRING" id="291169.A9E74_02536"/>
<dbReference type="Pfam" id="PF26567">
    <property type="entry name" value="BstA_C"/>
    <property type="match status" value="1"/>
</dbReference>
<comment type="caution">
    <text evidence="2">The sequence shown here is derived from an EMBL/GenBank/DDBJ whole genome shotgun (WGS) entry which is preliminary data.</text>
</comment>
<dbReference type="InterPro" id="IPR058744">
    <property type="entry name" value="BstA-like_C"/>
</dbReference>